<reference evidence="18" key="1">
    <citation type="journal article" date="2014" name="Int. J. Syst. Evol. Microbiol.">
        <title>Complete genome sequence of Corynebacterium casei LMG S-19264T (=DSM 44701T), isolated from a smear-ripened cheese.</title>
        <authorList>
            <consortium name="US DOE Joint Genome Institute (JGI-PGF)"/>
            <person name="Walter F."/>
            <person name="Albersmeier A."/>
            <person name="Kalinowski J."/>
            <person name="Ruckert C."/>
        </authorList>
    </citation>
    <scope>NUCLEOTIDE SEQUENCE</scope>
    <source>
        <strain evidence="18">KCTC 12368</strain>
    </source>
</reference>
<sequence>MVSLLAAPLVQAQSLEDVASIRVDELSDEQVRAVMRKAADSGLSSSELIEMAKAQGMSEAEAQKLKNRIQAIELGSSEVATAKSTPNDRKPREQVDASIIRQNANQVKAAMQEAPALPLFGMDLFYQKDRNLTFEPSLSLATPSSYILGPGDMVYIDIYGASENYYESTVTPEGKILLENIGPIAVSGLSIVEAKKLIQSRMARYYEDLQGPNPATFMEISLGNIRSIKVHMVGELRLPGTFTLSAFSSVFNALYAAGGPNQNGTMRNIRVMRNNRQVAIVDAYDFLINGKANMNFQLQDQDVILVEPYQGRVTVEGAVKRPMVYEVKGGESFEEILAYAGGFTENAYTQRVSVTRLTPKEKAVSDVYQEQFGIFTVQAGDRYEVGKILDRYTNRVQLKGAVFRPGNYAWSEGLKLSQLIQKADGLKGDAYLPRATVLRAHEDLSTSIIPVNLQAVANGQEDLLLQAEDIIRISSVYDLKDEYYLKISGEVRDPGIYPYAEGMTAEDLILLAGGFSEAAATNNVEIARRNIDQAEGEMATLIPVQVNSSLSLDGSSEKLMPYDNIIVRGKPNFALDRVVMVEGQVNAPGEFALKSADERISDVINRAGGLTSFAYANGATLIRRTEYYDTESERLRREKNNVKLLERVATEDPSDAQNQQILRLLEGSPEGYQESNRDARIQYRHETLQEISQGEGASIKIKQQEAIAIDLKNILENPGSKFDLILEEGDIITVPKQLQTVRLRGEVIYPTTVRYENNQSMKYYIDRAGGFDNRAKRKRTYVVYANGEVARTKTFFFINTYPRIEPGVEVIVPSKGPRVPLRVGEIIGLTSGLATLALVISQINFNSGSGN</sequence>
<dbReference type="InterPro" id="IPR049712">
    <property type="entry name" value="Poly_export"/>
</dbReference>
<feature type="domain" description="Soluble ligand binding" evidence="16">
    <location>
        <begin position="312"/>
        <end position="359"/>
    </location>
</feature>
<comment type="similarity">
    <text evidence="2">Belongs to the BexD/CtrA/VexA family.</text>
</comment>
<organism evidence="18 19">
    <name type="scientific">Echinicola pacifica</name>
    <dbReference type="NCBI Taxonomy" id="346377"/>
    <lineage>
        <taxon>Bacteria</taxon>
        <taxon>Pseudomonadati</taxon>
        <taxon>Bacteroidota</taxon>
        <taxon>Cytophagia</taxon>
        <taxon>Cytophagales</taxon>
        <taxon>Cyclobacteriaceae</taxon>
        <taxon>Echinicola</taxon>
    </lineage>
</organism>
<evidence type="ECO:0000313" key="19">
    <source>
        <dbReference type="Proteomes" id="UP000619457"/>
    </source>
</evidence>
<evidence type="ECO:0000256" key="2">
    <source>
        <dbReference type="ARBA" id="ARBA00009450"/>
    </source>
</evidence>
<feature type="domain" description="Soluble ligand binding" evidence="16">
    <location>
        <begin position="578"/>
        <end position="624"/>
    </location>
</feature>
<feature type="domain" description="Soluble ligand binding" evidence="16">
    <location>
        <begin position="395"/>
        <end position="440"/>
    </location>
</feature>
<feature type="domain" description="Polysaccharide export protein N-terminal" evidence="15">
    <location>
        <begin position="142"/>
        <end position="210"/>
    </location>
</feature>
<feature type="domain" description="SLBB" evidence="17">
    <location>
        <begin position="229"/>
        <end position="306"/>
    </location>
</feature>
<evidence type="ECO:0000256" key="11">
    <source>
        <dbReference type="ARBA" id="ARBA00023136"/>
    </source>
</evidence>
<evidence type="ECO:0000256" key="8">
    <source>
        <dbReference type="ARBA" id="ARBA00023047"/>
    </source>
</evidence>
<dbReference type="GO" id="GO:0009279">
    <property type="term" value="C:cell outer membrane"/>
    <property type="evidence" value="ECO:0007669"/>
    <property type="project" value="UniProtKB-SubCell"/>
</dbReference>
<keyword evidence="14" id="KW-0449">Lipoprotein</keyword>
<dbReference type="Pfam" id="PF02563">
    <property type="entry name" value="Poly_export"/>
    <property type="match status" value="1"/>
</dbReference>
<comment type="subcellular location">
    <subcellularLocation>
        <location evidence="1">Cell outer membrane</location>
        <topology evidence="1">Multi-pass membrane protein</topology>
    </subcellularLocation>
</comment>
<evidence type="ECO:0000259" key="15">
    <source>
        <dbReference type="Pfam" id="PF02563"/>
    </source>
</evidence>
<keyword evidence="8" id="KW-0625">Polysaccharide transport</keyword>
<evidence type="ECO:0000256" key="3">
    <source>
        <dbReference type="ARBA" id="ARBA00022448"/>
    </source>
</evidence>
<reference evidence="18" key="2">
    <citation type="submission" date="2020-09" db="EMBL/GenBank/DDBJ databases">
        <authorList>
            <person name="Sun Q."/>
            <person name="Kim S."/>
        </authorList>
    </citation>
    <scope>NUCLEOTIDE SEQUENCE</scope>
    <source>
        <strain evidence="18">KCTC 12368</strain>
    </source>
</reference>
<dbReference type="GO" id="GO:0006811">
    <property type="term" value="P:monoatomic ion transport"/>
    <property type="evidence" value="ECO:0007669"/>
    <property type="project" value="UniProtKB-KW"/>
</dbReference>
<evidence type="ECO:0000313" key="18">
    <source>
        <dbReference type="EMBL" id="GGZ19796.1"/>
    </source>
</evidence>
<dbReference type="Proteomes" id="UP000619457">
    <property type="component" value="Unassembled WGS sequence"/>
</dbReference>
<evidence type="ECO:0000256" key="9">
    <source>
        <dbReference type="ARBA" id="ARBA00023065"/>
    </source>
</evidence>
<dbReference type="GO" id="GO:0015159">
    <property type="term" value="F:polysaccharide transmembrane transporter activity"/>
    <property type="evidence" value="ECO:0007669"/>
    <property type="project" value="InterPro"/>
</dbReference>
<dbReference type="Pfam" id="PF10531">
    <property type="entry name" value="SLBB"/>
    <property type="match status" value="4"/>
</dbReference>
<keyword evidence="5" id="KW-0762">Sugar transport</keyword>
<evidence type="ECO:0000256" key="6">
    <source>
        <dbReference type="ARBA" id="ARBA00022692"/>
    </source>
</evidence>
<evidence type="ECO:0000256" key="12">
    <source>
        <dbReference type="ARBA" id="ARBA00023139"/>
    </source>
</evidence>
<evidence type="ECO:0000256" key="10">
    <source>
        <dbReference type="ARBA" id="ARBA00023114"/>
    </source>
</evidence>
<dbReference type="SUPFAM" id="SSF142984">
    <property type="entry name" value="Nqo1 middle domain-like"/>
    <property type="match status" value="1"/>
</dbReference>
<evidence type="ECO:0000256" key="14">
    <source>
        <dbReference type="ARBA" id="ARBA00023288"/>
    </source>
</evidence>
<dbReference type="PANTHER" id="PTHR33619:SF3">
    <property type="entry name" value="POLYSACCHARIDE EXPORT PROTEIN GFCE-RELATED"/>
    <property type="match status" value="1"/>
</dbReference>
<keyword evidence="12" id="KW-0564">Palmitate</keyword>
<dbReference type="InterPro" id="IPR019554">
    <property type="entry name" value="Soluble_ligand-bd"/>
</dbReference>
<dbReference type="InterPro" id="IPR054765">
    <property type="entry name" value="SLBB_dom"/>
</dbReference>
<dbReference type="PANTHER" id="PTHR33619">
    <property type="entry name" value="POLYSACCHARIDE EXPORT PROTEIN GFCE-RELATED"/>
    <property type="match status" value="1"/>
</dbReference>
<proteinExistence type="inferred from homology"/>
<dbReference type="GO" id="GO:0015288">
    <property type="term" value="F:porin activity"/>
    <property type="evidence" value="ECO:0007669"/>
    <property type="project" value="UniProtKB-KW"/>
</dbReference>
<keyword evidence="7" id="KW-0732">Signal</keyword>
<accession>A0A918PSK6</accession>
<keyword evidence="6" id="KW-0812">Transmembrane</keyword>
<dbReference type="InterPro" id="IPR003715">
    <property type="entry name" value="Poly_export_N"/>
</dbReference>
<evidence type="ECO:0000256" key="7">
    <source>
        <dbReference type="ARBA" id="ARBA00022729"/>
    </source>
</evidence>
<name>A0A918PSK6_9BACT</name>
<dbReference type="Pfam" id="PF22461">
    <property type="entry name" value="SLBB_2"/>
    <property type="match status" value="1"/>
</dbReference>
<keyword evidence="3" id="KW-0813">Transport</keyword>
<protein>
    <submittedName>
        <fullName evidence="18">Capsule polysaccharide transporter</fullName>
    </submittedName>
</protein>
<evidence type="ECO:0000256" key="5">
    <source>
        <dbReference type="ARBA" id="ARBA00022597"/>
    </source>
</evidence>
<dbReference type="Gene3D" id="3.30.1950.10">
    <property type="entry name" value="wza like domain"/>
    <property type="match status" value="1"/>
</dbReference>
<feature type="domain" description="Soluble ligand binding" evidence="16">
    <location>
        <begin position="486"/>
        <end position="538"/>
    </location>
</feature>
<keyword evidence="10" id="KW-0626">Porin</keyword>
<evidence type="ECO:0000256" key="4">
    <source>
        <dbReference type="ARBA" id="ARBA00022452"/>
    </source>
</evidence>
<keyword evidence="19" id="KW-1185">Reference proteome</keyword>
<comment type="caution">
    <text evidence="18">The sequence shown here is derived from an EMBL/GenBank/DDBJ whole genome shotgun (WGS) entry which is preliminary data.</text>
</comment>
<dbReference type="Gene3D" id="3.10.560.10">
    <property type="entry name" value="Outer membrane lipoprotein wza domain like"/>
    <property type="match status" value="6"/>
</dbReference>
<keyword evidence="11" id="KW-0472">Membrane</keyword>
<evidence type="ECO:0000259" key="16">
    <source>
        <dbReference type="Pfam" id="PF10531"/>
    </source>
</evidence>
<keyword evidence="4" id="KW-1134">Transmembrane beta strand</keyword>
<gene>
    <name evidence="18" type="ORF">GCM10007049_10430</name>
</gene>
<dbReference type="GO" id="GO:0046930">
    <property type="term" value="C:pore complex"/>
    <property type="evidence" value="ECO:0007669"/>
    <property type="project" value="UniProtKB-KW"/>
</dbReference>
<evidence type="ECO:0000259" key="17">
    <source>
        <dbReference type="Pfam" id="PF22461"/>
    </source>
</evidence>
<keyword evidence="13" id="KW-0998">Cell outer membrane</keyword>
<dbReference type="AlphaFoldDB" id="A0A918PSK6"/>
<evidence type="ECO:0000256" key="1">
    <source>
        <dbReference type="ARBA" id="ARBA00004571"/>
    </source>
</evidence>
<keyword evidence="9" id="KW-0406">Ion transport</keyword>
<evidence type="ECO:0000256" key="13">
    <source>
        <dbReference type="ARBA" id="ARBA00023237"/>
    </source>
</evidence>
<dbReference type="EMBL" id="BMWX01000002">
    <property type="protein sequence ID" value="GGZ19796.1"/>
    <property type="molecule type" value="Genomic_DNA"/>
</dbReference>